<feature type="region of interest" description="Disordered" evidence="1">
    <location>
        <begin position="1"/>
        <end position="28"/>
    </location>
</feature>
<reference evidence="4 5" key="1">
    <citation type="submission" date="2020-11" db="EMBL/GenBank/DDBJ databases">
        <title>Pseudonocardia abyssalis sp. nov. and Pseudonocardia oceani sp. nov., description and phylogenomic analysis of two novel actinomycetes isolated from the deep Southern Ocean.</title>
        <authorList>
            <person name="Parra J."/>
        </authorList>
    </citation>
    <scope>NUCLEOTIDE SEQUENCE [LARGE SCALE GENOMIC DNA]</scope>
    <source>
        <strain evidence="4 5">KRD-168</strain>
    </source>
</reference>
<dbReference type="InterPro" id="IPR044666">
    <property type="entry name" value="Cyclophilin_A-like"/>
</dbReference>
<dbReference type="Proteomes" id="UP000694287">
    <property type="component" value="Unassembled WGS sequence"/>
</dbReference>
<evidence type="ECO:0000313" key="4">
    <source>
        <dbReference type="EMBL" id="MBW0134400.1"/>
    </source>
</evidence>
<evidence type="ECO:0000313" key="5">
    <source>
        <dbReference type="Proteomes" id="UP000694287"/>
    </source>
</evidence>
<evidence type="ECO:0000256" key="2">
    <source>
        <dbReference type="SAM" id="Phobius"/>
    </source>
</evidence>
<evidence type="ECO:0000256" key="1">
    <source>
        <dbReference type="SAM" id="MobiDB-lite"/>
    </source>
</evidence>
<keyword evidence="2" id="KW-1133">Transmembrane helix</keyword>
<proteinExistence type="predicted"/>
<dbReference type="RefSeq" id="WP_218602486.1">
    <property type="nucleotide sequence ID" value="NZ_JADQDJ010000067.1"/>
</dbReference>
<feature type="domain" description="PPIase cyclophilin-type" evidence="3">
    <location>
        <begin position="131"/>
        <end position="282"/>
    </location>
</feature>
<dbReference type="PANTHER" id="PTHR45625:SF3">
    <property type="entry name" value="PEPTIDYL-PROLYL CIS-TRANS ISOMERASE B-RELATED"/>
    <property type="match status" value="1"/>
</dbReference>
<dbReference type="InterPro" id="IPR002130">
    <property type="entry name" value="Cyclophilin-type_PPIase_dom"/>
</dbReference>
<dbReference type="PANTHER" id="PTHR45625">
    <property type="entry name" value="PEPTIDYL-PROLYL CIS-TRANS ISOMERASE-RELATED"/>
    <property type="match status" value="1"/>
</dbReference>
<evidence type="ECO:0000259" key="3">
    <source>
        <dbReference type="PROSITE" id="PS50072"/>
    </source>
</evidence>
<dbReference type="PROSITE" id="PS50072">
    <property type="entry name" value="CSA_PPIASE_2"/>
    <property type="match status" value="1"/>
</dbReference>
<keyword evidence="2" id="KW-0472">Membrane</keyword>
<keyword evidence="4" id="KW-0413">Isomerase</keyword>
<feature type="compositionally biased region" description="Basic and acidic residues" evidence="1">
    <location>
        <begin position="1"/>
        <end position="26"/>
    </location>
</feature>
<dbReference type="Pfam" id="PF00160">
    <property type="entry name" value="Pro_isomerase"/>
    <property type="match status" value="1"/>
</dbReference>
<accession>A0ABS6UQA4</accession>
<keyword evidence="2" id="KW-0812">Transmembrane</keyword>
<keyword evidence="5" id="KW-1185">Reference proteome</keyword>
<sequence length="284" mass="29202">MATNQMRREAAKRKLERQQERRVQQDKRRKQVAVFTSVAVVVVVVVGIVLFTTLSGGEDAPAAADPASTAVTPAEIPTEAVALPVRPEPLPNPTTCTFTPDGSAAAKPVQPPAGTDVSSTGTVAVTLQTGAGAIPLTLDKALAPCTVDSFVSLAQQGYFDRSPCHRLTTDPGLQVLQCGDPTGTGQGGPGYTVPDEFFDGLTYGRGILAMANTGQPNTGGSQFFMVYGDGELPPQYTAFGSIDPAGLEVVDTIARAGHDGSLDPSPGGGAPVEPVVIETATIAG</sequence>
<dbReference type="GO" id="GO:0016853">
    <property type="term" value="F:isomerase activity"/>
    <property type="evidence" value="ECO:0007669"/>
    <property type="project" value="UniProtKB-KW"/>
</dbReference>
<comment type="caution">
    <text evidence="4">The sequence shown here is derived from an EMBL/GenBank/DDBJ whole genome shotgun (WGS) entry which is preliminary data.</text>
</comment>
<dbReference type="EMBL" id="JADQDK010000001">
    <property type="protein sequence ID" value="MBW0134400.1"/>
    <property type="molecule type" value="Genomic_DNA"/>
</dbReference>
<feature type="transmembrane region" description="Helical" evidence="2">
    <location>
        <begin position="32"/>
        <end position="51"/>
    </location>
</feature>
<organism evidence="4 5">
    <name type="scientific">Pseudonocardia abyssalis</name>
    <dbReference type="NCBI Taxonomy" id="2792008"/>
    <lineage>
        <taxon>Bacteria</taxon>
        <taxon>Bacillati</taxon>
        <taxon>Actinomycetota</taxon>
        <taxon>Actinomycetes</taxon>
        <taxon>Pseudonocardiales</taxon>
        <taxon>Pseudonocardiaceae</taxon>
        <taxon>Pseudonocardia</taxon>
    </lineage>
</organism>
<gene>
    <name evidence="4" type="ORF">I4I81_09035</name>
</gene>
<name>A0ABS6UQA4_9PSEU</name>
<protein>
    <submittedName>
        <fullName evidence="4">Peptidylprolyl isomerase</fullName>
    </submittedName>
</protein>